<evidence type="ECO:0000313" key="1">
    <source>
        <dbReference type="Proteomes" id="UP000095283"/>
    </source>
</evidence>
<reference evidence="2" key="1">
    <citation type="submission" date="2016-11" db="UniProtKB">
        <authorList>
            <consortium name="WormBaseParasite"/>
        </authorList>
    </citation>
    <scope>IDENTIFICATION</scope>
</reference>
<organism evidence="1 2">
    <name type="scientific">Heterorhabditis bacteriophora</name>
    <name type="common">Entomopathogenic nematode worm</name>
    <dbReference type="NCBI Taxonomy" id="37862"/>
    <lineage>
        <taxon>Eukaryota</taxon>
        <taxon>Metazoa</taxon>
        <taxon>Ecdysozoa</taxon>
        <taxon>Nematoda</taxon>
        <taxon>Chromadorea</taxon>
        <taxon>Rhabditida</taxon>
        <taxon>Rhabditina</taxon>
        <taxon>Rhabditomorpha</taxon>
        <taxon>Strongyloidea</taxon>
        <taxon>Heterorhabditidae</taxon>
        <taxon>Heterorhabditis</taxon>
    </lineage>
</organism>
<name>A0A1I7XD34_HETBA</name>
<dbReference type="AlphaFoldDB" id="A0A1I7XD34"/>
<keyword evidence="1" id="KW-1185">Reference proteome</keyword>
<proteinExistence type="predicted"/>
<dbReference type="Proteomes" id="UP000095283">
    <property type="component" value="Unplaced"/>
</dbReference>
<sequence length="199" mass="22512">MNGLNRKLGSKQRIALLGFRSKAKDAMAVMERVANPQAIDINTVNFPIISDLSSYHTNRIPRLSDLCADILVPKRNEYLVPTAEEFDRPITVKKGGVYNHKPQTGHLCNVCRRLFASYKEYDLHLEAEGCADDEVPDPLPVQISLLGTIPSEYGYGIRTSRPLTIRRRHICSACHKDDFISTSAFHQHIIDCSRMLQYV</sequence>
<dbReference type="WBParaSite" id="Hba_15552">
    <property type="protein sequence ID" value="Hba_15552"/>
    <property type="gene ID" value="Hba_15552"/>
</dbReference>
<protein>
    <submittedName>
        <fullName evidence="2">C2H2-type domain-containing protein</fullName>
    </submittedName>
</protein>
<evidence type="ECO:0000313" key="2">
    <source>
        <dbReference type="WBParaSite" id="Hba_15552"/>
    </source>
</evidence>
<accession>A0A1I7XD34</accession>